<comment type="caution">
    <text evidence="2">The sequence shown here is derived from an EMBL/GenBank/DDBJ whole genome shotgun (WGS) entry which is preliminary data.</text>
</comment>
<reference evidence="2 3" key="1">
    <citation type="submission" date="2010-08" db="EMBL/GenBank/DDBJ databases">
        <authorList>
            <person name="Weinstock G."/>
            <person name="Sodergren E."/>
            <person name="Clifton S."/>
            <person name="Fulton L."/>
            <person name="Fulton B."/>
            <person name="Courtney L."/>
            <person name="Fronick C."/>
            <person name="Harrison M."/>
            <person name="Strong C."/>
            <person name="Farmer C."/>
            <person name="Delahaunty K."/>
            <person name="Markovic C."/>
            <person name="Hall O."/>
            <person name="Minx P."/>
            <person name="Tomlinson C."/>
            <person name="Mitreva M."/>
            <person name="Hou S."/>
            <person name="Chen J."/>
            <person name="Wollam A."/>
            <person name="Pepin K.H."/>
            <person name="Johnson M."/>
            <person name="Bhonagiri V."/>
            <person name="Zhang X."/>
            <person name="Suruliraj S."/>
            <person name="Warren W."/>
            <person name="Chinwalla A."/>
            <person name="Mardis E.R."/>
            <person name="Wilson R.K."/>
        </authorList>
    </citation>
    <scope>NUCLEOTIDE SEQUENCE [LARGE SCALE GENOMIC DNA]</scope>
    <source>
        <strain evidence="2 3">KLE1255</strain>
    </source>
</reference>
<sequence length="70" mass="7495">MEGARTGRRRIGKTLLRQDGRTYTIGSSASLRWVGKDRQLPRPSAHPSATEQVLAGASRSPFSASAGTKV</sequence>
<evidence type="ECO:0000313" key="3">
    <source>
        <dbReference type="Proteomes" id="UP000006028"/>
    </source>
</evidence>
<dbReference type="STRING" id="748224.HMPREF9436_00490"/>
<evidence type="ECO:0000256" key="1">
    <source>
        <dbReference type="SAM" id="MobiDB-lite"/>
    </source>
</evidence>
<dbReference type="RefSeq" id="WP_005938428.1">
    <property type="nucleotide sequence ID" value="NZ_GL538242.1"/>
</dbReference>
<feature type="compositionally biased region" description="Polar residues" evidence="1">
    <location>
        <begin position="60"/>
        <end position="70"/>
    </location>
</feature>
<organism evidence="2 3">
    <name type="scientific">Faecalibacterium cf. prausnitzii KLE1255</name>
    <dbReference type="NCBI Taxonomy" id="748224"/>
    <lineage>
        <taxon>Bacteria</taxon>
        <taxon>Bacillati</taxon>
        <taxon>Bacillota</taxon>
        <taxon>Clostridia</taxon>
        <taxon>Eubacteriales</taxon>
        <taxon>Oscillospiraceae</taxon>
        <taxon>Faecalibacterium</taxon>
    </lineage>
</organism>
<accession>E2ZFQ7</accession>
<feature type="region of interest" description="Disordered" evidence="1">
    <location>
        <begin position="37"/>
        <end position="70"/>
    </location>
</feature>
<dbReference type="BioCyc" id="FCF748224-HMP:GTSS-2983-MONOMER"/>
<dbReference type="HOGENOM" id="CLU_2751859_0_0_9"/>
<protein>
    <submittedName>
        <fullName evidence="2">Uncharacterized protein</fullName>
    </submittedName>
</protein>
<dbReference type="Proteomes" id="UP000006028">
    <property type="component" value="Unassembled WGS sequence"/>
</dbReference>
<evidence type="ECO:0000313" key="2">
    <source>
        <dbReference type="EMBL" id="EFQ08003.1"/>
    </source>
</evidence>
<gene>
    <name evidence="2" type="ORF">HMPREF9436_00490</name>
</gene>
<proteinExistence type="predicted"/>
<dbReference type="EMBL" id="AECU01000031">
    <property type="protein sequence ID" value="EFQ08003.1"/>
    <property type="molecule type" value="Genomic_DNA"/>
</dbReference>
<name>E2ZFQ7_9FIRM</name>
<dbReference type="AlphaFoldDB" id="E2ZFQ7"/>